<organism evidence="1 2">
    <name type="scientific">Rhododendron molle</name>
    <name type="common">Chinese azalea</name>
    <name type="synonym">Azalea mollis</name>
    <dbReference type="NCBI Taxonomy" id="49168"/>
    <lineage>
        <taxon>Eukaryota</taxon>
        <taxon>Viridiplantae</taxon>
        <taxon>Streptophyta</taxon>
        <taxon>Embryophyta</taxon>
        <taxon>Tracheophyta</taxon>
        <taxon>Spermatophyta</taxon>
        <taxon>Magnoliopsida</taxon>
        <taxon>eudicotyledons</taxon>
        <taxon>Gunneridae</taxon>
        <taxon>Pentapetalae</taxon>
        <taxon>asterids</taxon>
        <taxon>Ericales</taxon>
        <taxon>Ericaceae</taxon>
        <taxon>Ericoideae</taxon>
        <taxon>Rhodoreae</taxon>
        <taxon>Rhododendron</taxon>
    </lineage>
</organism>
<dbReference type="Proteomes" id="UP001062846">
    <property type="component" value="Chromosome 8"/>
</dbReference>
<comment type="caution">
    <text evidence="1">The sequence shown here is derived from an EMBL/GenBank/DDBJ whole genome shotgun (WGS) entry which is preliminary data.</text>
</comment>
<protein>
    <submittedName>
        <fullName evidence="1">Uncharacterized protein</fullName>
    </submittedName>
</protein>
<evidence type="ECO:0000313" key="1">
    <source>
        <dbReference type="EMBL" id="KAI8543942.1"/>
    </source>
</evidence>
<keyword evidence="2" id="KW-1185">Reference proteome</keyword>
<gene>
    <name evidence="1" type="ORF">RHMOL_Rhmol08G0256700</name>
</gene>
<proteinExistence type="predicted"/>
<reference evidence="1" key="1">
    <citation type="submission" date="2022-02" db="EMBL/GenBank/DDBJ databases">
        <title>Plant Genome Project.</title>
        <authorList>
            <person name="Zhang R.-G."/>
        </authorList>
    </citation>
    <scope>NUCLEOTIDE SEQUENCE</scope>
    <source>
        <strain evidence="1">AT1</strain>
    </source>
</reference>
<dbReference type="EMBL" id="CM046395">
    <property type="protein sequence ID" value="KAI8543942.1"/>
    <property type="molecule type" value="Genomic_DNA"/>
</dbReference>
<evidence type="ECO:0000313" key="2">
    <source>
        <dbReference type="Proteomes" id="UP001062846"/>
    </source>
</evidence>
<accession>A0ACC0MTX9</accession>
<name>A0ACC0MTX9_RHOML</name>
<sequence length="360" mass="38911">MKSTPATEAATAFVPEIYLIAFHEAILQSGRDPKAHSGTAASRRPRRGSEGELLSDDLVVGIIDEALKKPSRQKGFILDGFPRTVIQAQKLDEMLEKRGVKVDKVLNFAIDDAVLEERITGRWIHPTSGRTYHPKFAPPKVPGVDDVRNVNVYLALFVHITGKVPRIIIFASIHKLVFLKVTGEPLIQREEDTAAVLKSRLEAFHKQTEPVIDYYAVYNVADVIRSGTKERIVVQRNIVYNLPAEKPPGEVTARVDKVLWYGTPQRSTPSNKTTSPPPTATASVVIPAATPPPTTTPTASPLTTSSHIPCPLSPSAAVHPQSTTQSPSTTPTATPPSSSSTPSPPPPTSTVSSPLPPTCE</sequence>